<accession>A0A2I1HEE6</accession>
<proteinExistence type="predicted"/>
<feature type="compositionally biased region" description="Polar residues" evidence="1">
    <location>
        <begin position="45"/>
        <end position="58"/>
    </location>
</feature>
<organism evidence="2 3">
    <name type="scientific">Rhizophagus irregularis</name>
    <dbReference type="NCBI Taxonomy" id="588596"/>
    <lineage>
        <taxon>Eukaryota</taxon>
        <taxon>Fungi</taxon>
        <taxon>Fungi incertae sedis</taxon>
        <taxon>Mucoromycota</taxon>
        <taxon>Glomeromycotina</taxon>
        <taxon>Glomeromycetes</taxon>
        <taxon>Glomerales</taxon>
        <taxon>Glomeraceae</taxon>
        <taxon>Rhizophagus</taxon>
    </lineage>
</organism>
<evidence type="ECO:0000313" key="3">
    <source>
        <dbReference type="Proteomes" id="UP000234323"/>
    </source>
</evidence>
<comment type="caution">
    <text evidence="2">The sequence shown here is derived from an EMBL/GenBank/DDBJ whole genome shotgun (WGS) entry which is preliminary data.</text>
</comment>
<dbReference type="VEuPathDB" id="FungiDB:FUN_021171"/>
<sequence length="433" mass="49866">MSQNKVDNYGQKKIDEYFSFSRHRKRQNENDYEEELPSTPPNKIRATTRTLRETSPTSLLYDEDTSSSDSEIRPTLLINVFQDQQQKPVAKQSEQSGSVPIPKIVRNKPKYIQHDLAQELLAELRLCPLKGFKWLWESVDIRNSFKDKHTRTPLNIGVVNFHDNSCTKPLPSSMITHIQNQMENEEDSTIFFDDNKKFGIDKFEIDVDEDVIGFLDEFWNCVPQTLTESEYTAYVWTPLLHYAFMDKGEIRISSGEVSSTAYEKLKKLAQIQEKSGPRMDSSAVILSIGQEVLIQENGRYDTAGKRKSDLSKLEYCSKVLLVSAYLALPTVSRPEIHKFEVYMIQTNELSLSLYVASYVFENTICMFGLTDITIPRTIEAFPKCVEAVFKVLSWKARTRKNTKIFHELIGKSASQHHEKKYFSPKKIANQAKP</sequence>
<dbReference type="VEuPathDB" id="FungiDB:RhiirA1_446886"/>
<dbReference type="AlphaFoldDB" id="A0A2I1HEE6"/>
<keyword evidence="3" id="KW-1185">Reference proteome</keyword>
<reference evidence="2 3" key="1">
    <citation type="submission" date="2015-10" db="EMBL/GenBank/DDBJ databases">
        <title>Genome analyses suggest a sexual origin of heterokaryosis in a supposedly ancient asexual fungus.</title>
        <authorList>
            <person name="Ropars J."/>
            <person name="Sedzielewska K."/>
            <person name="Noel J."/>
            <person name="Charron P."/>
            <person name="Farinelli L."/>
            <person name="Marton T."/>
            <person name="Kruger M."/>
            <person name="Pelin A."/>
            <person name="Brachmann A."/>
            <person name="Corradi N."/>
        </authorList>
    </citation>
    <scope>NUCLEOTIDE SEQUENCE [LARGE SCALE GENOMIC DNA]</scope>
    <source>
        <strain evidence="2 3">A4</strain>
    </source>
</reference>
<feature type="region of interest" description="Disordered" evidence="1">
    <location>
        <begin position="1"/>
        <end position="69"/>
    </location>
</feature>
<dbReference type="Proteomes" id="UP000234323">
    <property type="component" value="Unassembled WGS sequence"/>
</dbReference>
<gene>
    <name evidence="2" type="ORF">RhiirA4_448952</name>
</gene>
<evidence type="ECO:0000313" key="2">
    <source>
        <dbReference type="EMBL" id="PKY57248.1"/>
    </source>
</evidence>
<name>A0A2I1HEE6_9GLOM</name>
<dbReference type="EMBL" id="LLXI01002485">
    <property type="protein sequence ID" value="PKY57248.1"/>
    <property type="molecule type" value="Genomic_DNA"/>
</dbReference>
<dbReference type="VEuPathDB" id="FungiDB:RhiirFUN_003005"/>
<protein>
    <submittedName>
        <fullName evidence="2">Uncharacterized protein</fullName>
    </submittedName>
</protein>
<evidence type="ECO:0000256" key="1">
    <source>
        <dbReference type="SAM" id="MobiDB-lite"/>
    </source>
</evidence>